<dbReference type="InParanoid" id="A2DT66"/>
<protein>
    <submittedName>
        <fullName evidence="1">Uncharacterized protein</fullName>
    </submittedName>
</protein>
<dbReference type="KEGG" id="tva:4774346"/>
<dbReference type="AlphaFoldDB" id="A2DT66"/>
<evidence type="ECO:0000313" key="2">
    <source>
        <dbReference type="Proteomes" id="UP000001542"/>
    </source>
</evidence>
<accession>A2DT66</accession>
<dbReference type="RefSeq" id="XP_001328561.1">
    <property type="nucleotide sequence ID" value="XM_001328526.1"/>
</dbReference>
<keyword evidence="2" id="KW-1185">Reference proteome</keyword>
<evidence type="ECO:0000313" key="1">
    <source>
        <dbReference type="EMBL" id="EAY16338.1"/>
    </source>
</evidence>
<dbReference type="VEuPathDB" id="TrichDB:TVAGG3_0968730"/>
<reference evidence="1" key="1">
    <citation type="submission" date="2006-10" db="EMBL/GenBank/DDBJ databases">
        <authorList>
            <person name="Amadeo P."/>
            <person name="Zhao Q."/>
            <person name="Wortman J."/>
            <person name="Fraser-Liggett C."/>
            <person name="Carlton J."/>
        </authorList>
    </citation>
    <scope>NUCLEOTIDE SEQUENCE</scope>
    <source>
        <strain evidence="1">G3</strain>
    </source>
</reference>
<proteinExistence type="predicted"/>
<gene>
    <name evidence="1" type="ORF">TVAG_359470</name>
</gene>
<sequence>MTISYPITKDANYGNQKNYLLILNDEPFNINISKGPNDFNGISYSASGDLLRFETDLFRIPKTKILAIEYSANKCPSNTTYKISTGKFQNTYKYYDSRGEQLVFPNKIYIGPLAFRLKEGQHHFNLTDTINLTIRKNSIIIFSYYRNVQGTATVNEREKN</sequence>
<dbReference type="VEuPathDB" id="TrichDB:TVAG_359470"/>
<organism evidence="1 2">
    <name type="scientific">Trichomonas vaginalis (strain ATCC PRA-98 / G3)</name>
    <dbReference type="NCBI Taxonomy" id="412133"/>
    <lineage>
        <taxon>Eukaryota</taxon>
        <taxon>Metamonada</taxon>
        <taxon>Parabasalia</taxon>
        <taxon>Trichomonadida</taxon>
        <taxon>Trichomonadidae</taxon>
        <taxon>Trichomonas</taxon>
    </lineage>
</organism>
<dbReference type="Proteomes" id="UP000001542">
    <property type="component" value="Unassembled WGS sequence"/>
</dbReference>
<name>A2DT66_TRIV3</name>
<reference evidence="1" key="2">
    <citation type="journal article" date="2007" name="Science">
        <title>Draft genome sequence of the sexually transmitted pathogen Trichomonas vaginalis.</title>
        <authorList>
            <person name="Carlton J.M."/>
            <person name="Hirt R.P."/>
            <person name="Silva J.C."/>
            <person name="Delcher A.L."/>
            <person name="Schatz M."/>
            <person name="Zhao Q."/>
            <person name="Wortman J.R."/>
            <person name="Bidwell S.L."/>
            <person name="Alsmark U.C.M."/>
            <person name="Besteiro S."/>
            <person name="Sicheritz-Ponten T."/>
            <person name="Noel C.J."/>
            <person name="Dacks J.B."/>
            <person name="Foster P.G."/>
            <person name="Simillion C."/>
            <person name="Van de Peer Y."/>
            <person name="Miranda-Saavedra D."/>
            <person name="Barton G.J."/>
            <person name="Westrop G.D."/>
            <person name="Mueller S."/>
            <person name="Dessi D."/>
            <person name="Fiori P.L."/>
            <person name="Ren Q."/>
            <person name="Paulsen I."/>
            <person name="Zhang H."/>
            <person name="Bastida-Corcuera F.D."/>
            <person name="Simoes-Barbosa A."/>
            <person name="Brown M.T."/>
            <person name="Hayes R.D."/>
            <person name="Mukherjee M."/>
            <person name="Okumura C.Y."/>
            <person name="Schneider R."/>
            <person name="Smith A.J."/>
            <person name="Vanacova S."/>
            <person name="Villalvazo M."/>
            <person name="Haas B.J."/>
            <person name="Pertea M."/>
            <person name="Feldblyum T.V."/>
            <person name="Utterback T.R."/>
            <person name="Shu C.L."/>
            <person name="Osoegawa K."/>
            <person name="de Jong P.J."/>
            <person name="Hrdy I."/>
            <person name="Horvathova L."/>
            <person name="Zubacova Z."/>
            <person name="Dolezal P."/>
            <person name="Malik S.B."/>
            <person name="Logsdon J.M. Jr."/>
            <person name="Henze K."/>
            <person name="Gupta A."/>
            <person name="Wang C.C."/>
            <person name="Dunne R.L."/>
            <person name="Upcroft J.A."/>
            <person name="Upcroft P."/>
            <person name="White O."/>
            <person name="Salzberg S.L."/>
            <person name="Tang P."/>
            <person name="Chiu C.-H."/>
            <person name="Lee Y.-S."/>
            <person name="Embley T.M."/>
            <person name="Coombs G.H."/>
            <person name="Mottram J.C."/>
            <person name="Tachezy J."/>
            <person name="Fraser-Liggett C.M."/>
            <person name="Johnson P.J."/>
        </authorList>
    </citation>
    <scope>NUCLEOTIDE SEQUENCE [LARGE SCALE GENOMIC DNA]</scope>
    <source>
        <strain evidence="1">G3</strain>
    </source>
</reference>
<dbReference type="EMBL" id="DS113243">
    <property type="protein sequence ID" value="EAY16338.1"/>
    <property type="molecule type" value="Genomic_DNA"/>
</dbReference>